<dbReference type="AlphaFoldDB" id="A0A485KNZ1"/>
<name>A0A485KNZ1_9STRA</name>
<accession>A0A485KNZ1</accession>
<proteinExistence type="predicted"/>
<dbReference type="EMBL" id="VJMH01005169">
    <property type="protein sequence ID" value="KAF0699567.1"/>
    <property type="molecule type" value="Genomic_DNA"/>
</dbReference>
<gene>
    <name evidence="2" type="primary">Aste57867_9873</name>
    <name evidence="1" type="ORF">As57867_009834</name>
    <name evidence="2" type="ORF">ASTE57867_9873</name>
</gene>
<keyword evidence="3" id="KW-1185">Reference proteome</keyword>
<protein>
    <submittedName>
        <fullName evidence="2">Aste57867_9873 protein</fullName>
    </submittedName>
</protein>
<dbReference type="OrthoDB" id="10626654at2759"/>
<reference evidence="1" key="2">
    <citation type="submission" date="2019-06" db="EMBL/GenBank/DDBJ databases">
        <title>Genomics analysis of Aphanomyces spp. identifies a new class of oomycete effector associated with host adaptation.</title>
        <authorList>
            <person name="Gaulin E."/>
        </authorList>
    </citation>
    <scope>NUCLEOTIDE SEQUENCE</scope>
    <source>
        <strain evidence="1">CBS 578.67</strain>
    </source>
</reference>
<dbReference type="Proteomes" id="UP000332933">
    <property type="component" value="Unassembled WGS sequence"/>
</dbReference>
<dbReference type="EMBL" id="CAADRA010005190">
    <property type="protein sequence ID" value="VFT86752.1"/>
    <property type="molecule type" value="Genomic_DNA"/>
</dbReference>
<sequence>MLMTTHHDDDAMFHEVLSLLVDPPRLKKAPKRFRITPFRKIQSVQYDIRFLTAKLHCLREAQRRRLAEAKSLELKREITKCSHVIGLHVAHIQREWPDHPIPHAPQSLGHIQAPHHGHIHAYMHKKLLILDSVYSTHNPTIAPEIVDTEYGVELAYGQEALVSVSAATYAKLYWHMFTSSLPLKLEAMTIELVEEIDDNTVCIRQCEDTSTQLIVKRFYISPVKTVFITATDPRNMDTTTDVTWLTVESVSDSVARVASRVHVCVDTTIKVEQEITNSHGVKFMEAILASKAKLERHVERMLHATGHPMTQIEYI</sequence>
<evidence type="ECO:0000313" key="2">
    <source>
        <dbReference type="EMBL" id="VFT86752.1"/>
    </source>
</evidence>
<organism evidence="2 3">
    <name type="scientific">Aphanomyces stellatus</name>
    <dbReference type="NCBI Taxonomy" id="120398"/>
    <lineage>
        <taxon>Eukaryota</taxon>
        <taxon>Sar</taxon>
        <taxon>Stramenopiles</taxon>
        <taxon>Oomycota</taxon>
        <taxon>Saprolegniomycetes</taxon>
        <taxon>Saprolegniales</taxon>
        <taxon>Verrucalvaceae</taxon>
        <taxon>Aphanomyces</taxon>
    </lineage>
</organism>
<evidence type="ECO:0000313" key="1">
    <source>
        <dbReference type="EMBL" id="KAF0699567.1"/>
    </source>
</evidence>
<evidence type="ECO:0000313" key="3">
    <source>
        <dbReference type="Proteomes" id="UP000332933"/>
    </source>
</evidence>
<reference evidence="2 3" key="1">
    <citation type="submission" date="2019-03" db="EMBL/GenBank/DDBJ databases">
        <authorList>
            <person name="Gaulin E."/>
            <person name="Dumas B."/>
        </authorList>
    </citation>
    <scope>NUCLEOTIDE SEQUENCE [LARGE SCALE GENOMIC DNA]</scope>
    <source>
        <strain evidence="2">CBS 568.67</strain>
    </source>
</reference>